<evidence type="ECO:0008006" key="3">
    <source>
        <dbReference type="Google" id="ProtNLM"/>
    </source>
</evidence>
<gene>
    <name evidence="1" type="ORF">SAMN04487775_101339</name>
</gene>
<dbReference type="OrthoDB" id="355331at2"/>
<name>A0A1I3I5Q7_9SPIR</name>
<accession>A0A1I3I5Q7</accession>
<dbReference type="AlphaFoldDB" id="A0A1I3I5Q7"/>
<dbReference type="Proteomes" id="UP000182737">
    <property type="component" value="Unassembled WGS sequence"/>
</dbReference>
<dbReference type="SUPFAM" id="SSF109604">
    <property type="entry name" value="HD-domain/PDEase-like"/>
    <property type="match status" value="1"/>
</dbReference>
<evidence type="ECO:0000313" key="1">
    <source>
        <dbReference type="EMBL" id="SFI43262.1"/>
    </source>
</evidence>
<organism evidence="1 2">
    <name type="scientific">Treponema bryantii</name>
    <dbReference type="NCBI Taxonomy" id="163"/>
    <lineage>
        <taxon>Bacteria</taxon>
        <taxon>Pseudomonadati</taxon>
        <taxon>Spirochaetota</taxon>
        <taxon>Spirochaetia</taxon>
        <taxon>Spirochaetales</taxon>
        <taxon>Treponemataceae</taxon>
        <taxon>Treponema</taxon>
    </lineage>
</organism>
<proteinExistence type="predicted"/>
<sequence length="502" mass="58291">MSELDEHLELDKEKIRVSVGLQLPIEMTSYTLPRNTEVYIRTVMEMFLEECHQDHLKEYLNFCLSELLTNAKKANTKRVYFIEKGLDINDPDDYKKGMENFKMDTLTNIDHYLELQKKAGLYIKLSLRILADKIYIEIRNNSKLTVFEEERIHQKLNSVQQYHEMNDVFTKVLDQSEGAGLGIMIIILMLQKVGLSKDCFQVYSDDEENETVTRIIMPCNSTVFSGVEMLSYEFVNLEDSTPILREHFNEANKIVNAGEVIDRKALYEVVRKDISLALLPFKYVLEKDKKCFNLQKAIAMLSDYDLKFIYDESNPRNRILDNPGNFASILEHSRRVAYYTYTLYMNCPLKDTFPEDENYMYLLGLFNSLGAMLLAGASKNQIDYITELSKQYSDYGENILDMFMHRNAATYLSMVAAKRYGFDTKVAYNLVGWNGLALVPEDEKNKIGILHIAEMVEFYSRGMVDFYQINKKALAMFNIIDERQFNKLVKDLSDGYKADCGE</sequence>
<reference evidence="2" key="1">
    <citation type="submission" date="2016-10" db="EMBL/GenBank/DDBJ databases">
        <authorList>
            <person name="Varghese N."/>
            <person name="Submissions S."/>
        </authorList>
    </citation>
    <scope>NUCLEOTIDE SEQUENCE [LARGE SCALE GENOMIC DNA]</scope>
    <source>
        <strain evidence="2">XBD1002</strain>
    </source>
</reference>
<evidence type="ECO:0000313" key="2">
    <source>
        <dbReference type="Proteomes" id="UP000182737"/>
    </source>
</evidence>
<keyword evidence="2" id="KW-1185">Reference proteome</keyword>
<dbReference type="EMBL" id="FORI01000001">
    <property type="protein sequence ID" value="SFI43262.1"/>
    <property type="molecule type" value="Genomic_DNA"/>
</dbReference>
<dbReference type="RefSeq" id="WP_143090475.1">
    <property type="nucleotide sequence ID" value="NZ_FORI01000001.1"/>
</dbReference>
<protein>
    <recommendedName>
        <fullName evidence="3">HDOD domain-containing protein</fullName>
    </recommendedName>
</protein>